<dbReference type="Pfam" id="PF13365">
    <property type="entry name" value="Trypsin_2"/>
    <property type="match status" value="1"/>
</dbReference>
<keyword evidence="5" id="KW-0812">Transmembrane</keyword>
<feature type="compositionally biased region" description="Pro residues" evidence="4">
    <location>
        <begin position="28"/>
        <end position="49"/>
    </location>
</feature>
<feature type="compositionally biased region" description="Low complexity" evidence="4">
    <location>
        <begin position="133"/>
        <end position="142"/>
    </location>
</feature>
<evidence type="ECO:0000256" key="5">
    <source>
        <dbReference type="SAM" id="Phobius"/>
    </source>
</evidence>
<dbReference type="EMBL" id="FZOF01000009">
    <property type="protein sequence ID" value="SNS86014.1"/>
    <property type="molecule type" value="Genomic_DNA"/>
</dbReference>
<dbReference type="Pfam" id="PF13180">
    <property type="entry name" value="PDZ_2"/>
    <property type="match status" value="1"/>
</dbReference>
<dbReference type="GO" id="GO:0004252">
    <property type="term" value="F:serine-type endopeptidase activity"/>
    <property type="evidence" value="ECO:0007669"/>
    <property type="project" value="InterPro"/>
</dbReference>
<evidence type="ECO:0000256" key="3">
    <source>
        <dbReference type="ARBA" id="ARBA00022801"/>
    </source>
</evidence>
<organism evidence="7 8">
    <name type="scientific">Actinacidiphila glaucinigra</name>
    <dbReference type="NCBI Taxonomy" id="235986"/>
    <lineage>
        <taxon>Bacteria</taxon>
        <taxon>Bacillati</taxon>
        <taxon>Actinomycetota</taxon>
        <taxon>Actinomycetes</taxon>
        <taxon>Kitasatosporales</taxon>
        <taxon>Streptomycetaceae</taxon>
        <taxon>Actinacidiphila</taxon>
    </lineage>
</organism>
<accession>A0A239I0R2</accession>
<keyword evidence="2 7" id="KW-0645">Protease</keyword>
<dbReference type="OrthoDB" id="9758917at2"/>
<evidence type="ECO:0000256" key="1">
    <source>
        <dbReference type="ARBA" id="ARBA00010541"/>
    </source>
</evidence>
<dbReference type="InterPro" id="IPR009003">
    <property type="entry name" value="Peptidase_S1_PA"/>
</dbReference>
<evidence type="ECO:0000313" key="8">
    <source>
        <dbReference type="Proteomes" id="UP000198280"/>
    </source>
</evidence>
<reference evidence="7 8" key="1">
    <citation type="submission" date="2017-06" db="EMBL/GenBank/DDBJ databases">
        <authorList>
            <person name="Kim H.J."/>
            <person name="Triplett B.A."/>
        </authorList>
    </citation>
    <scope>NUCLEOTIDE SEQUENCE [LARGE SCALE GENOMIC DNA]</scope>
    <source>
        <strain evidence="7 8">CGMCC 4.1858</strain>
    </source>
</reference>
<proteinExistence type="inferred from homology"/>
<feature type="transmembrane region" description="Helical" evidence="5">
    <location>
        <begin position="170"/>
        <end position="193"/>
    </location>
</feature>
<dbReference type="InterPro" id="IPR036034">
    <property type="entry name" value="PDZ_sf"/>
</dbReference>
<evidence type="ECO:0000256" key="4">
    <source>
        <dbReference type="SAM" id="MobiDB-lite"/>
    </source>
</evidence>
<dbReference type="InterPro" id="IPR001478">
    <property type="entry name" value="PDZ"/>
</dbReference>
<evidence type="ECO:0000259" key="6">
    <source>
        <dbReference type="SMART" id="SM00228"/>
    </source>
</evidence>
<keyword evidence="3" id="KW-0378">Hydrolase</keyword>
<dbReference type="Gene3D" id="2.30.42.10">
    <property type="match status" value="1"/>
</dbReference>
<feature type="compositionally biased region" description="Pro residues" evidence="4">
    <location>
        <begin position="88"/>
        <end position="97"/>
    </location>
</feature>
<comment type="similarity">
    <text evidence="1">Belongs to the peptidase S1C family.</text>
</comment>
<dbReference type="InterPro" id="IPR051201">
    <property type="entry name" value="Chloro_Bact_Ser_Proteases"/>
</dbReference>
<dbReference type="SMART" id="SM00228">
    <property type="entry name" value="PDZ"/>
    <property type="match status" value="1"/>
</dbReference>
<feature type="compositionally biased region" description="Low complexity" evidence="4">
    <location>
        <begin position="50"/>
        <end position="68"/>
    </location>
</feature>
<dbReference type="PANTHER" id="PTHR43343:SF3">
    <property type="entry name" value="PROTEASE DO-LIKE 8, CHLOROPLASTIC"/>
    <property type="match status" value="1"/>
</dbReference>
<evidence type="ECO:0000313" key="7">
    <source>
        <dbReference type="EMBL" id="SNS86014.1"/>
    </source>
</evidence>
<name>A0A239I0R2_9ACTN</name>
<keyword evidence="5" id="KW-0472">Membrane</keyword>
<dbReference type="AlphaFoldDB" id="A0A239I0R2"/>
<dbReference type="InterPro" id="IPR043504">
    <property type="entry name" value="Peptidase_S1_PA_chymotrypsin"/>
</dbReference>
<sequence length="530" mass="51374">MSTENEVGPVPAALPTQPPADTVSAAPAAPPAPPASEPAATPPAAPAAPPVQAQAPSPGPAAPAVAEAPPAPAAPEPVAPAVSRAPEAAPPAAPAAPPAEVHTAPLPPVAPPPTQPYGGPAGPAGPAGPTGPTGPFGAMGPMGPSGPAGPVWGAPVPAAPAPKKRGTGGLVAAVLVAALVAGGIGGGVGFWAADRNDNASTTVSSVGNPKDLSRAADSVAGIAKQALPSVVTIEATGRQESGTGTGFVYDKEGHILTNNHVVAPAADGGKLTATFSDGKKYEAEVVGRAQGYDVAVIKLKGVTPDKLTPLALGDSDKVAVGDSTIAIGAPFGLSGTVTTGIVSALHRPIASSDGEGSNASYMSAIQTDASINPGNSGGPLLNSEGAVIGINSAIQSTGGNDGAAQSGSVGLGFAIPIDQARRVAEGLIKTGEPVYAVIGVHVDSSYNGEGAKIATGADAVTAGGPADQAGLRAGDVITKFDDTVVDSSPTLIGEIWQHQPGEKVDLTYTRGGQTRTATVTLGERKGDSAS</sequence>
<dbReference type="SUPFAM" id="SSF50156">
    <property type="entry name" value="PDZ domain-like"/>
    <property type="match status" value="1"/>
</dbReference>
<dbReference type="InterPro" id="IPR001940">
    <property type="entry name" value="Peptidase_S1C"/>
</dbReference>
<dbReference type="PRINTS" id="PR00834">
    <property type="entry name" value="PROTEASES2C"/>
</dbReference>
<dbReference type="GO" id="GO:0006508">
    <property type="term" value="P:proteolysis"/>
    <property type="evidence" value="ECO:0007669"/>
    <property type="project" value="UniProtKB-KW"/>
</dbReference>
<feature type="region of interest" description="Disordered" evidence="4">
    <location>
        <begin position="1"/>
        <end position="144"/>
    </location>
</feature>
<feature type="compositionally biased region" description="Pro residues" evidence="4">
    <location>
        <begin position="105"/>
        <end position="115"/>
    </location>
</feature>
<dbReference type="PANTHER" id="PTHR43343">
    <property type="entry name" value="PEPTIDASE S12"/>
    <property type="match status" value="1"/>
</dbReference>
<feature type="domain" description="PDZ" evidence="6">
    <location>
        <begin position="436"/>
        <end position="512"/>
    </location>
</feature>
<gene>
    <name evidence="7" type="ORF">SAMN05216252_109155</name>
</gene>
<protein>
    <submittedName>
        <fullName evidence="7">Putative serine protease PepD</fullName>
    </submittedName>
</protein>
<dbReference type="Proteomes" id="UP000198280">
    <property type="component" value="Unassembled WGS sequence"/>
</dbReference>
<keyword evidence="8" id="KW-1185">Reference proteome</keyword>
<keyword evidence="5" id="KW-1133">Transmembrane helix</keyword>
<dbReference type="Gene3D" id="2.40.10.10">
    <property type="entry name" value="Trypsin-like serine proteases"/>
    <property type="match status" value="2"/>
</dbReference>
<evidence type="ECO:0000256" key="2">
    <source>
        <dbReference type="ARBA" id="ARBA00022670"/>
    </source>
</evidence>
<dbReference type="SUPFAM" id="SSF50494">
    <property type="entry name" value="Trypsin-like serine proteases"/>
    <property type="match status" value="1"/>
</dbReference>
<dbReference type="RefSeq" id="WP_089225364.1">
    <property type="nucleotide sequence ID" value="NZ_FZOF01000009.1"/>
</dbReference>
<feature type="compositionally biased region" description="Pro residues" evidence="4">
    <location>
        <begin position="69"/>
        <end position="78"/>
    </location>
</feature>